<name>A0ABQ1GCT6_9GAMM</name>
<evidence type="ECO:0008006" key="4">
    <source>
        <dbReference type="Google" id="ProtNLM"/>
    </source>
</evidence>
<dbReference type="Proteomes" id="UP000620046">
    <property type="component" value="Unassembled WGS sequence"/>
</dbReference>
<reference evidence="3" key="1">
    <citation type="journal article" date="2019" name="Int. J. Syst. Evol. Microbiol.">
        <title>The Global Catalogue of Microorganisms (GCM) 10K type strain sequencing project: providing services to taxonomists for standard genome sequencing and annotation.</title>
        <authorList>
            <consortium name="The Broad Institute Genomics Platform"/>
            <consortium name="The Broad Institute Genome Sequencing Center for Infectious Disease"/>
            <person name="Wu L."/>
            <person name="Ma J."/>
        </authorList>
    </citation>
    <scope>NUCLEOTIDE SEQUENCE [LARGE SCALE GENOMIC DNA]</scope>
    <source>
        <strain evidence="3">CGMCC 1.15439</strain>
    </source>
</reference>
<evidence type="ECO:0000313" key="2">
    <source>
        <dbReference type="EMBL" id="GGA40994.1"/>
    </source>
</evidence>
<comment type="similarity">
    <text evidence="1">Belongs to the RutC family.</text>
</comment>
<dbReference type="InterPro" id="IPR035959">
    <property type="entry name" value="RutC-like_sf"/>
</dbReference>
<dbReference type="RefSeq" id="WP_188795530.1">
    <property type="nucleotide sequence ID" value="NZ_BMJA01000002.1"/>
</dbReference>
<evidence type="ECO:0000256" key="1">
    <source>
        <dbReference type="ARBA" id="ARBA00010552"/>
    </source>
</evidence>
<keyword evidence="3" id="KW-1185">Reference proteome</keyword>
<dbReference type="Gene3D" id="3.30.1330.40">
    <property type="entry name" value="RutC-like"/>
    <property type="match status" value="1"/>
</dbReference>
<dbReference type="EMBL" id="BMJA01000002">
    <property type="protein sequence ID" value="GGA40994.1"/>
    <property type="molecule type" value="Genomic_DNA"/>
</dbReference>
<gene>
    <name evidence="2" type="ORF">GCM10010981_32740</name>
</gene>
<dbReference type="InterPro" id="IPR006175">
    <property type="entry name" value="YjgF/YER057c/UK114"/>
</dbReference>
<dbReference type="CDD" id="cd00448">
    <property type="entry name" value="YjgF_YER057c_UK114_family"/>
    <property type="match status" value="1"/>
</dbReference>
<organism evidence="2 3">
    <name type="scientific">Dyella nitratireducens</name>
    <dbReference type="NCBI Taxonomy" id="1849580"/>
    <lineage>
        <taxon>Bacteria</taxon>
        <taxon>Pseudomonadati</taxon>
        <taxon>Pseudomonadota</taxon>
        <taxon>Gammaproteobacteria</taxon>
        <taxon>Lysobacterales</taxon>
        <taxon>Rhodanobacteraceae</taxon>
        <taxon>Dyella</taxon>
    </lineage>
</organism>
<dbReference type="SUPFAM" id="SSF55298">
    <property type="entry name" value="YjgF-like"/>
    <property type="match status" value="1"/>
</dbReference>
<dbReference type="PANTHER" id="PTHR11803:SF58">
    <property type="entry name" value="PROTEIN HMF1-RELATED"/>
    <property type="match status" value="1"/>
</dbReference>
<evidence type="ECO:0000313" key="3">
    <source>
        <dbReference type="Proteomes" id="UP000620046"/>
    </source>
</evidence>
<dbReference type="PANTHER" id="PTHR11803">
    <property type="entry name" value="2-IMINOBUTANOATE/2-IMINOPROPANOATE DEAMINASE RIDA"/>
    <property type="match status" value="1"/>
</dbReference>
<accession>A0ABQ1GCT6</accession>
<sequence length="133" mass="14172">MALECINPKDLPTPQTYTQVVVATGARLIFVAGQEPEDIHGKLVGQGDLATQARQVFANLGRALAAAGAAPKHVAKITIYVVDYKRDEHLPIIEAARVTLFGDHKPVDTLVGVAALSPDYLIEVDAMAVVDDT</sequence>
<dbReference type="Pfam" id="PF01042">
    <property type="entry name" value="Ribonuc_L-PSP"/>
    <property type="match status" value="1"/>
</dbReference>
<comment type="caution">
    <text evidence="2">The sequence shown here is derived from an EMBL/GenBank/DDBJ whole genome shotgun (WGS) entry which is preliminary data.</text>
</comment>
<proteinExistence type="inferred from homology"/>
<protein>
    <recommendedName>
        <fullName evidence="4">RidA family protein</fullName>
    </recommendedName>
</protein>